<evidence type="ECO:0000256" key="1">
    <source>
        <dbReference type="ARBA" id="ARBA00004196"/>
    </source>
</evidence>
<evidence type="ECO:0000259" key="7">
    <source>
        <dbReference type="Pfam" id="PF25954"/>
    </source>
</evidence>
<gene>
    <name evidence="9" type="ordered locus">Tbd_2532</name>
</gene>
<dbReference type="AlphaFoldDB" id="Q3SFX1"/>
<dbReference type="InterPro" id="IPR058624">
    <property type="entry name" value="MdtA-like_HH"/>
</dbReference>
<evidence type="ECO:0000256" key="3">
    <source>
        <dbReference type="ARBA" id="ARBA00022448"/>
    </source>
</evidence>
<feature type="coiled-coil region" evidence="4">
    <location>
        <begin position="98"/>
        <end position="163"/>
    </location>
</feature>
<dbReference type="Pfam" id="PF25954">
    <property type="entry name" value="Beta-barrel_RND_2"/>
    <property type="match status" value="1"/>
</dbReference>
<evidence type="ECO:0000256" key="2">
    <source>
        <dbReference type="ARBA" id="ARBA00009477"/>
    </source>
</evidence>
<evidence type="ECO:0000313" key="10">
    <source>
        <dbReference type="Proteomes" id="UP000008291"/>
    </source>
</evidence>
<dbReference type="SUPFAM" id="SSF111369">
    <property type="entry name" value="HlyD-like secretion proteins"/>
    <property type="match status" value="1"/>
</dbReference>
<keyword evidence="3" id="KW-0813">Transport</keyword>
<reference evidence="9 10" key="1">
    <citation type="journal article" date="2006" name="J. Bacteriol.">
        <title>The genome sequence of the obligately chemolithoautotrophic, facultatively anaerobic bacterium Thiobacillus denitrificans.</title>
        <authorList>
            <person name="Beller H.R."/>
            <person name="Chain P.S."/>
            <person name="Letain T.E."/>
            <person name="Chakicherla A."/>
            <person name="Larimer F.W."/>
            <person name="Richardson P.M."/>
            <person name="Coleman M.A."/>
            <person name="Wood A.P."/>
            <person name="Kelly D.P."/>
        </authorList>
    </citation>
    <scope>NUCLEOTIDE SEQUENCE [LARGE SCALE GENOMIC DNA]</scope>
    <source>
        <strain evidence="9 10">ATCC 25259</strain>
    </source>
</reference>
<feature type="domain" description="Multidrug resistance protein MdtA-like barrel-sandwich hybrid" evidence="6">
    <location>
        <begin position="62"/>
        <end position="195"/>
    </location>
</feature>
<dbReference type="HOGENOM" id="CLU_018816_1_0_4"/>
<name>Q3SFX1_THIDA</name>
<organism evidence="9 10">
    <name type="scientific">Thiobacillus denitrificans (strain ATCC 25259 / T1)</name>
    <dbReference type="NCBI Taxonomy" id="292415"/>
    <lineage>
        <taxon>Bacteria</taxon>
        <taxon>Pseudomonadati</taxon>
        <taxon>Pseudomonadota</taxon>
        <taxon>Betaproteobacteria</taxon>
        <taxon>Nitrosomonadales</taxon>
        <taxon>Thiobacillaceae</taxon>
        <taxon>Thiobacillus</taxon>
    </lineage>
</organism>
<dbReference type="Proteomes" id="UP000008291">
    <property type="component" value="Chromosome"/>
</dbReference>
<feature type="domain" description="Multidrug resistance protein MdtA-like C-terminal permuted SH3" evidence="8">
    <location>
        <begin position="283"/>
        <end position="343"/>
    </location>
</feature>
<accession>Q3SFX1</accession>
<dbReference type="eggNOG" id="COG0845">
    <property type="taxonomic scope" value="Bacteria"/>
</dbReference>
<dbReference type="Pfam" id="PF25917">
    <property type="entry name" value="BSH_RND"/>
    <property type="match status" value="1"/>
</dbReference>
<protein>
    <submittedName>
        <fullName evidence="9">Secretion protein HlyD</fullName>
    </submittedName>
</protein>
<dbReference type="Gene3D" id="2.40.30.170">
    <property type="match status" value="1"/>
</dbReference>
<evidence type="ECO:0000259" key="6">
    <source>
        <dbReference type="Pfam" id="PF25917"/>
    </source>
</evidence>
<dbReference type="InterPro" id="IPR058627">
    <property type="entry name" value="MdtA-like_C"/>
</dbReference>
<comment type="subcellular location">
    <subcellularLocation>
        <location evidence="1">Cell envelope</location>
    </subcellularLocation>
</comment>
<dbReference type="Gene3D" id="2.40.50.100">
    <property type="match status" value="1"/>
</dbReference>
<dbReference type="Pfam" id="PF25876">
    <property type="entry name" value="HH_MFP_RND"/>
    <property type="match status" value="1"/>
</dbReference>
<proteinExistence type="inferred from homology"/>
<dbReference type="EMBL" id="CP000116">
    <property type="protein sequence ID" value="AAZ98485.1"/>
    <property type="molecule type" value="Genomic_DNA"/>
</dbReference>
<dbReference type="NCBIfam" id="TIGR01730">
    <property type="entry name" value="RND_mfp"/>
    <property type="match status" value="1"/>
</dbReference>
<dbReference type="PROSITE" id="PS51257">
    <property type="entry name" value="PROKAR_LIPOPROTEIN"/>
    <property type="match status" value="1"/>
</dbReference>
<keyword evidence="4" id="KW-0175">Coiled coil</keyword>
<feature type="domain" description="Multidrug resistance protein MdtA-like alpha-helical hairpin" evidence="5">
    <location>
        <begin position="99"/>
        <end position="155"/>
    </location>
</feature>
<dbReference type="KEGG" id="tbd:Tbd_2532"/>
<dbReference type="RefSeq" id="WP_011313044.1">
    <property type="nucleotide sequence ID" value="NC_007404.1"/>
</dbReference>
<evidence type="ECO:0000256" key="4">
    <source>
        <dbReference type="SAM" id="Coils"/>
    </source>
</evidence>
<dbReference type="PANTHER" id="PTHR30469:SF15">
    <property type="entry name" value="HLYD FAMILY OF SECRETION PROTEINS"/>
    <property type="match status" value="1"/>
</dbReference>
<dbReference type="Pfam" id="PF25967">
    <property type="entry name" value="RND-MFP_C"/>
    <property type="match status" value="1"/>
</dbReference>
<dbReference type="InterPro" id="IPR006143">
    <property type="entry name" value="RND_pump_MFP"/>
</dbReference>
<dbReference type="GO" id="GO:0015562">
    <property type="term" value="F:efflux transmembrane transporter activity"/>
    <property type="evidence" value="ECO:0007669"/>
    <property type="project" value="TreeGrafter"/>
</dbReference>
<dbReference type="InterPro" id="IPR058792">
    <property type="entry name" value="Beta-barrel_RND_2"/>
</dbReference>
<sequence length="359" mass="38281">MKAFLPLFAALLALGGCGGDESAASRVADVRTVRAERAGLAAEAPVVRYAGTVHARYETDLAFRVGGRVQSRTAEIGSRVRAGEVLATLDPRDYALDTAAARAQLAAAEAEAKLARADIERFRALRAQNFISQAELDRREALADAARARVQALRAEASRLGNQQAYTRLTAPHAGVITAISFETGQVVEAGQPLAQLARSGELEVRVDVPENGLDALRTARTLDVRLWSVPGKVYRGRLRELAPMADAATRTYRARISLAEPDAAVRLGMTATVDVLGSASPALTVPQSALFRVNGRPQLWVVDPATRKVATRSVELGELKADRAEIRAGLAAGEWVVTAGVHKLAPGQEVRLVESARS</sequence>
<evidence type="ECO:0000259" key="5">
    <source>
        <dbReference type="Pfam" id="PF25876"/>
    </source>
</evidence>
<dbReference type="GO" id="GO:1990281">
    <property type="term" value="C:efflux pump complex"/>
    <property type="evidence" value="ECO:0007669"/>
    <property type="project" value="TreeGrafter"/>
</dbReference>
<feature type="domain" description="CusB-like beta-barrel" evidence="7">
    <location>
        <begin position="205"/>
        <end position="276"/>
    </location>
</feature>
<dbReference type="OrthoDB" id="9806939at2"/>
<evidence type="ECO:0000259" key="8">
    <source>
        <dbReference type="Pfam" id="PF25967"/>
    </source>
</evidence>
<evidence type="ECO:0000313" key="9">
    <source>
        <dbReference type="EMBL" id="AAZ98485.1"/>
    </source>
</evidence>
<keyword evidence="10" id="KW-1185">Reference proteome</keyword>
<dbReference type="PANTHER" id="PTHR30469">
    <property type="entry name" value="MULTIDRUG RESISTANCE PROTEIN MDTA"/>
    <property type="match status" value="1"/>
</dbReference>
<comment type="similarity">
    <text evidence="2">Belongs to the membrane fusion protein (MFP) (TC 8.A.1) family.</text>
</comment>
<dbReference type="STRING" id="292415.Tbd_2532"/>
<dbReference type="Gene3D" id="2.40.420.20">
    <property type="match status" value="1"/>
</dbReference>
<dbReference type="InterPro" id="IPR058625">
    <property type="entry name" value="MdtA-like_BSH"/>
</dbReference>
<dbReference type="Gene3D" id="1.10.287.470">
    <property type="entry name" value="Helix hairpin bin"/>
    <property type="match status" value="1"/>
</dbReference>